<dbReference type="RefSeq" id="WP_162319430.1">
    <property type="nucleotide sequence ID" value="NZ_JAHQXF010000004.1"/>
</dbReference>
<dbReference type="InterPro" id="IPR011008">
    <property type="entry name" value="Dimeric_a/b-barrel"/>
</dbReference>
<evidence type="ECO:0000256" key="2">
    <source>
        <dbReference type="ARBA" id="ARBA00023125"/>
    </source>
</evidence>
<evidence type="ECO:0000313" key="5">
    <source>
        <dbReference type="EMBL" id="MBV0926319.1"/>
    </source>
</evidence>
<feature type="domain" description="HTH asnC-type" evidence="4">
    <location>
        <begin position="1"/>
        <end position="62"/>
    </location>
</feature>
<dbReference type="PANTHER" id="PTHR30154">
    <property type="entry name" value="LEUCINE-RESPONSIVE REGULATORY PROTEIN"/>
    <property type="match status" value="1"/>
</dbReference>
<dbReference type="InterPro" id="IPR019887">
    <property type="entry name" value="Tscrpt_reg_AsnC/Lrp_C"/>
</dbReference>
<proteinExistence type="predicted"/>
<sequence length="168" mass="18884">MDEKDIQVLAAIAKLGTGSPEKLSEETDIPKSTVHYRLDNLREEGVITNDLFDVDLTKVGLNITVITEVMAEYSKGYHDKVGEKLGEVEGVNQVYFTMGDTDFVVISHLSNRGMVENLIQQFEAIDEIARTSSKFVIKTIKDENRPLNDFEMETLVETLGIDQEKVTQ</sequence>
<evidence type="ECO:0000256" key="1">
    <source>
        <dbReference type="ARBA" id="ARBA00023015"/>
    </source>
</evidence>
<keyword evidence="6" id="KW-1185">Reference proteome</keyword>
<accession>A0A8J7YDM8</accession>
<dbReference type="SUPFAM" id="SSF46785">
    <property type="entry name" value="Winged helix' DNA-binding domain"/>
    <property type="match status" value="1"/>
</dbReference>
<reference evidence="5 6" key="1">
    <citation type="submission" date="2021-06" db="EMBL/GenBank/DDBJ databases">
        <title>New haloarchaea isolates fom saline soil.</title>
        <authorList>
            <person name="Duran-Viseras A."/>
            <person name="Sanchez-Porro C.S."/>
            <person name="Ventosa A."/>
        </authorList>
    </citation>
    <scope>NUCLEOTIDE SEQUENCE [LARGE SCALE GENOMIC DNA]</scope>
    <source>
        <strain evidence="5 6">JCM 183640</strain>
    </source>
</reference>
<protein>
    <submittedName>
        <fullName evidence="5">Lrp/AsnC family transcriptional regulator</fullName>
    </submittedName>
</protein>
<dbReference type="InterPro" id="IPR011991">
    <property type="entry name" value="ArsR-like_HTH"/>
</dbReference>
<dbReference type="Pfam" id="PF01037">
    <property type="entry name" value="AsnC_trans_reg"/>
    <property type="match status" value="1"/>
</dbReference>
<dbReference type="GO" id="GO:0005829">
    <property type="term" value="C:cytosol"/>
    <property type="evidence" value="ECO:0007669"/>
    <property type="project" value="TreeGrafter"/>
</dbReference>
<dbReference type="InterPro" id="IPR036388">
    <property type="entry name" value="WH-like_DNA-bd_sf"/>
</dbReference>
<dbReference type="PANTHER" id="PTHR30154:SF34">
    <property type="entry name" value="TRANSCRIPTIONAL REGULATOR AZLB"/>
    <property type="match status" value="1"/>
</dbReference>
<dbReference type="GO" id="GO:0043200">
    <property type="term" value="P:response to amino acid"/>
    <property type="evidence" value="ECO:0007669"/>
    <property type="project" value="TreeGrafter"/>
</dbReference>
<evidence type="ECO:0000313" key="6">
    <source>
        <dbReference type="Proteomes" id="UP000766550"/>
    </source>
</evidence>
<keyword evidence="3" id="KW-0804">Transcription</keyword>
<gene>
    <name evidence="5" type="ORF">KTS45_19095</name>
</gene>
<name>A0A8J7YDM8_9EURY</name>
<dbReference type="SMART" id="SM00344">
    <property type="entry name" value="HTH_ASNC"/>
    <property type="match status" value="1"/>
</dbReference>
<dbReference type="PROSITE" id="PS50956">
    <property type="entry name" value="HTH_ASNC_2"/>
    <property type="match status" value="1"/>
</dbReference>
<dbReference type="InterPro" id="IPR000485">
    <property type="entry name" value="AsnC-type_HTH_dom"/>
</dbReference>
<dbReference type="Gene3D" id="1.10.10.10">
    <property type="entry name" value="Winged helix-like DNA-binding domain superfamily/Winged helix DNA-binding domain"/>
    <property type="match status" value="1"/>
</dbReference>
<comment type="caution">
    <text evidence="5">The sequence shown here is derived from an EMBL/GenBank/DDBJ whole genome shotgun (WGS) entry which is preliminary data.</text>
</comment>
<evidence type="ECO:0000256" key="3">
    <source>
        <dbReference type="ARBA" id="ARBA00023163"/>
    </source>
</evidence>
<dbReference type="GO" id="GO:0043565">
    <property type="term" value="F:sequence-specific DNA binding"/>
    <property type="evidence" value="ECO:0007669"/>
    <property type="project" value="InterPro"/>
</dbReference>
<keyword evidence="1" id="KW-0805">Transcription regulation</keyword>
<dbReference type="Proteomes" id="UP000766550">
    <property type="component" value="Unassembled WGS sequence"/>
</dbReference>
<dbReference type="InterPro" id="IPR019888">
    <property type="entry name" value="Tscrpt_reg_AsnC-like"/>
</dbReference>
<dbReference type="AlphaFoldDB" id="A0A8J7YDM8"/>
<keyword evidence="2" id="KW-0238">DNA-binding</keyword>
<dbReference type="OrthoDB" id="183514at2157"/>
<dbReference type="Gene3D" id="3.30.70.920">
    <property type="match status" value="1"/>
</dbReference>
<organism evidence="5 6">
    <name type="scientific">Haloarcula limicola</name>
    <dbReference type="NCBI Taxonomy" id="1429915"/>
    <lineage>
        <taxon>Archaea</taxon>
        <taxon>Methanobacteriati</taxon>
        <taxon>Methanobacteriota</taxon>
        <taxon>Stenosarchaea group</taxon>
        <taxon>Halobacteria</taxon>
        <taxon>Halobacteriales</taxon>
        <taxon>Haloarculaceae</taxon>
        <taxon>Haloarcula</taxon>
    </lineage>
</organism>
<dbReference type="SUPFAM" id="SSF54909">
    <property type="entry name" value="Dimeric alpha+beta barrel"/>
    <property type="match status" value="1"/>
</dbReference>
<dbReference type="InterPro" id="IPR036390">
    <property type="entry name" value="WH_DNA-bd_sf"/>
</dbReference>
<dbReference type="Pfam" id="PF13412">
    <property type="entry name" value="HTH_24"/>
    <property type="match status" value="1"/>
</dbReference>
<dbReference type="EMBL" id="JAHQXF010000004">
    <property type="protein sequence ID" value="MBV0926319.1"/>
    <property type="molecule type" value="Genomic_DNA"/>
</dbReference>
<dbReference type="CDD" id="cd00090">
    <property type="entry name" value="HTH_ARSR"/>
    <property type="match status" value="1"/>
</dbReference>
<evidence type="ECO:0000259" key="4">
    <source>
        <dbReference type="PROSITE" id="PS50956"/>
    </source>
</evidence>